<evidence type="ECO:0000313" key="1">
    <source>
        <dbReference type="Proteomes" id="UP000887581"/>
    </source>
</evidence>
<dbReference type="WBParaSite" id="sdigi.contig4.g550.t1">
    <property type="protein sequence ID" value="sdigi.contig4.g550.t1"/>
    <property type="gene ID" value="sdigi.contig4.g550"/>
</dbReference>
<accession>A0A915PSR7</accession>
<organism evidence="1 2">
    <name type="scientific">Setaria digitata</name>
    <dbReference type="NCBI Taxonomy" id="48799"/>
    <lineage>
        <taxon>Eukaryota</taxon>
        <taxon>Metazoa</taxon>
        <taxon>Ecdysozoa</taxon>
        <taxon>Nematoda</taxon>
        <taxon>Chromadorea</taxon>
        <taxon>Rhabditida</taxon>
        <taxon>Spirurina</taxon>
        <taxon>Spiruromorpha</taxon>
        <taxon>Filarioidea</taxon>
        <taxon>Setariidae</taxon>
        <taxon>Setaria</taxon>
    </lineage>
</organism>
<dbReference type="Proteomes" id="UP000887581">
    <property type="component" value="Unplaced"/>
</dbReference>
<proteinExistence type="predicted"/>
<protein>
    <submittedName>
        <fullName evidence="2">Uncharacterized protein</fullName>
    </submittedName>
</protein>
<keyword evidence="1" id="KW-1185">Reference proteome</keyword>
<evidence type="ECO:0000313" key="2">
    <source>
        <dbReference type="WBParaSite" id="sdigi.contig4.g550.t1"/>
    </source>
</evidence>
<dbReference type="AlphaFoldDB" id="A0A915PSR7"/>
<reference evidence="2" key="1">
    <citation type="submission" date="2022-11" db="UniProtKB">
        <authorList>
            <consortium name="WormBaseParasite"/>
        </authorList>
    </citation>
    <scope>IDENTIFICATION</scope>
</reference>
<name>A0A915PSR7_9BILA</name>
<sequence length="127" mass="14662">MKRIQIYILGVGRGPNLFSPRRNVSLRDLGLLEEFRKGEEKRTVRGKVLNSKSASVRRGMMTVRKDRSAVDAASEQPRRLDRFGSHCRCVCWCVFFGRWRGGTSRVENCRLQQRTCGGTWQQREANT</sequence>